<dbReference type="Gene3D" id="3.40.50.12780">
    <property type="entry name" value="N-terminal domain of ligase-like"/>
    <property type="match status" value="1"/>
</dbReference>
<evidence type="ECO:0000259" key="6">
    <source>
        <dbReference type="Pfam" id="PF13193"/>
    </source>
</evidence>
<accession>A0ABP9WWX8</accession>
<dbReference type="InterPro" id="IPR042099">
    <property type="entry name" value="ANL_N_sf"/>
</dbReference>
<feature type="domain" description="AMP-binding enzyme C-terminal" evidence="6">
    <location>
        <begin position="450"/>
        <end position="526"/>
    </location>
</feature>
<dbReference type="Proteomes" id="UP001428290">
    <property type="component" value="Unassembled WGS sequence"/>
</dbReference>
<keyword evidence="4" id="KW-0443">Lipid metabolism</keyword>
<dbReference type="Gene3D" id="3.30.300.30">
    <property type="match status" value="1"/>
</dbReference>
<dbReference type="InterPro" id="IPR000873">
    <property type="entry name" value="AMP-dep_synth/lig_dom"/>
</dbReference>
<protein>
    <submittedName>
        <fullName evidence="7">Long-chain-fatty-acid--CoA ligase</fullName>
    </submittedName>
</protein>
<dbReference type="InterPro" id="IPR045851">
    <property type="entry name" value="AMP-bd_C_sf"/>
</dbReference>
<comment type="similarity">
    <text evidence="1">Belongs to the ATP-dependent AMP-binding enzyme family.</text>
</comment>
<dbReference type="PROSITE" id="PS00455">
    <property type="entry name" value="AMP_BINDING"/>
    <property type="match status" value="1"/>
</dbReference>
<dbReference type="EMBL" id="BAABRU010000004">
    <property type="protein sequence ID" value="GAA5527717.1"/>
    <property type="molecule type" value="Genomic_DNA"/>
</dbReference>
<keyword evidence="2 7" id="KW-0436">Ligase</keyword>
<dbReference type="RefSeq" id="WP_345721335.1">
    <property type="nucleotide sequence ID" value="NZ_BAABRU010000004.1"/>
</dbReference>
<evidence type="ECO:0000313" key="7">
    <source>
        <dbReference type="EMBL" id="GAA5527717.1"/>
    </source>
</evidence>
<dbReference type="InterPro" id="IPR020845">
    <property type="entry name" value="AMP-binding_CS"/>
</dbReference>
<proteinExistence type="inferred from homology"/>
<feature type="domain" description="AMP-dependent synthetase/ligase" evidence="5">
    <location>
        <begin position="22"/>
        <end position="400"/>
    </location>
</feature>
<keyword evidence="3" id="KW-0276">Fatty acid metabolism</keyword>
<dbReference type="CDD" id="cd12119">
    <property type="entry name" value="ttLC_FACS_AlkK_like"/>
    <property type="match status" value="1"/>
</dbReference>
<dbReference type="PANTHER" id="PTHR43859:SF4">
    <property type="entry name" value="BUTANOATE--COA LIGASE AAE1-RELATED"/>
    <property type="match status" value="1"/>
</dbReference>
<sequence length="542" mass="60467">MLRGLMMDYPLTVDRLLDHAYKLYPHKRVTTKQPDGSLHRYSFADLYHRVKRLGNVLHKLGINQGDRVGTFAWNNYQHLELYYAIPCAGAVCHTLNIRLSTEQLAYIINHAEDKVIFVDATLLPLFSKLADNIPAVETIVLINAQPGIETPFPNVLHYEDLMAQVEAEFEWPVTDERQAMGLCYTSGTTGNPKGVLYSHRSLYLHTMGENQATALAFTPDDIVMPVVPQFHAMAWGLPYSAMFAGADLIMPGLHLNPVALADLIADEKITFPAGVPTIWTAMYQELRANPRDFSHVRCLAVGGAAMPRGLIEAYERDFGVPVLHAWGMTELSPLGTISSLQPQHRQLSDHERWDLRAKQGYPIGGVELRIVNDAGEELPWDGTTVGELQARGPWVTAGYYKVEPTAEHFTADGWFRTGDVATINHEGYLGITDRTKDLVKSGGEWISSVELENALMGHAKVTEAAVIAIPDERWSERPLACVVLTKDAGEVEPNELLEYLEPLVAKFWLPERVVFLSEIPKTSVGKFDKKVLRARYANGELS</sequence>
<evidence type="ECO:0000256" key="2">
    <source>
        <dbReference type="ARBA" id="ARBA00022598"/>
    </source>
</evidence>
<dbReference type="PANTHER" id="PTHR43859">
    <property type="entry name" value="ACYL-ACTIVATING ENZYME"/>
    <property type="match status" value="1"/>
</dbReference>
<evidence type="ECO:0000256" key="4">
    <source>
        <dbReference type="ARBA" id="ARBA00023098"/>
    </source>
</evidence>
<evidence type="ECO:0000259" key="5">
    <source>
        <dbReference type="Pfam" id="PF00501"/>
    </source>
</evidence>
<evidence type="ECO:0000256" key="3">
    <source>
        <dbReference type="ARBA" id="ARBA00022832"/>
    </source>
</evidence>
<evidence type="ECO:0000313" key="8">
    <source>
        <dbReference type="Proteomes" id="UP001428290"/>
    </source>
</evidence>
<keyword evidence="8" id="KW-1185">Reference proteome</keyword>
<organism evidence="7 8">
    <name type="scientific">Herpetosiphon gulosus</name>
    <dbReference type="NCBI Taxonomy" id="1973496"/>
    <lineage>
        <taxon>Bacteria</taxon>
        <taxon>Bacillati</taxon>
        <taxon>Chloroflexota</taxon>
        <taxon>Chloroflexia</taxon>
        <taxon>Herpetosiphonales</taxon>
        <taxon>Herpetosiphonaceae</taxon>
        <taxon>Herpetosiphon</taxon>
    </lineage>
</organism>
<name>A0ABP9WWX8_9CHLR</name>
<dbReference type="Pfam" id="PF13193">
    <property type="entry name" value="AMP-binding_C"/>
    <property type="match status" value="1"/>
</dbReference>
<dbReference type="GO" id="GO:0016874">
    <property type="term" value="F:ligase activity"/>
    <property type="evidence" value="ECO:0007669"/>
    <property type="project" value="UniProtKB-KW"/>
</dbReference>
<evidence type="ECO:0000256" key="1">
    <source>
        <dbReference type="ARBA" id="ARBA00006432"/>
    </source>
</evidence>
<dbReference type="Pfam" id="PF00501">
    <property type="entry name" value="AMP-binding"/>
    <property type="match status" value="1"/>
</dbReference>
<gene>
    <name evidence="7" type="ORF">Hgul01_01510</name>
</gene>
<dbReference type="SUPFAM" id="SSF56801">
    <property type="entry name" value="Acetyl-CoA synthetase-like"/>
    <property type="match status" value="1"/>
</dbReference>
<reference evidence="7 8" key="1">
    <citation type="submission" date="2024-02" db="EMBL/GenBank/DDBJ databases">
        <title>Herpetosiphon gulosus NBRC 112829.</title>
        <authorList>
            <person name="Ichikawa N."/>
            <person name="Katano-Makiyama Y."/>
            <person name="Hidaka K."/>
        </authorList>
    </citation>
    <scope>NUCLEOTIDE SEQUENCE [LARGE SCALE GENOMIC DNA]</scope>
    <source>
        <strain evidence="7 8">NBRC 112829</strain>
    </source>
</reference>
<dbReference type="InterPro" id="IPR025110">
    <property type="entry name" value="AMP-bd_C"/>
</dbReference>
<dbReference type="NCBIfam" id="NF004837">
    <property type="entry name" value="PRK06187.1"/>
    <property type="match status" value="1"/>
</dbReference>
<comment type="caution">
    <text evidence="7">The sequence shown here is derived from an EMBL/GenBank/DDBJ whole genome shotgun (WGS) entry which is preliminary data.</text>
</comment>